<dbReference type="Gene3D" id="2.60.40.10">
    <property type="entry name" value="Immunoglobulins"/>
    <property type="match status" value="1"/>
</dbReference>
<accession>A0ABQ8LFD7</accession>
<keyword evidence="2" id="KW-1185">Reference proteome</keyword>
<dbReference type="SUPFAM" id="SSF48726">
    <property type="entry name" value="Immunoglobulin"/>
    <property type="match status" value="1"/>
</dbReference>
<name>A0ABQ8LFD7_LABRO</name>
<protein>
    <submittedName>
        <fullName evidence="1">Titin</fullName>
    </submittedName>
</protein>
<evidence type="ECO:0000313" key="2">
    <source>
        <dbReference type="Proteomes" id="UP000830375"/>
    </source>
</evidence>
<proteinExistence type="predicted"/>
<dbReference type="EMBL" id="JACTAM010000023">
    <property type="protein sequence ID" value="KAI2649417.1"/>
    <property type="molecule type" value="Genomic_DNA"/>
</dbReference>
<dbReference type="Proteomes" id="UP000830375">
    <property type="component" value="Unassembled WGS sequence"/>
</dbReference>
<comment type="caution">
    <text evidence="1">The sequence shown here is derived from an EMBL/GenBank/DDBJ whole genome shotgun (WGS) entry which is preliminary data.</text>
</comment>
<sequence length="158" mass="17399">MVLFLEDKNLGNTVLKHKYFFSQTVCVAGLNLEATEGDNVTIPLETAELDRADQVTITLKRENKKKLIAQYCCCAQRGDCNVLETPGVSLQVQEGTLILLDVSSRDSGFYEATIIVGNNVSKKNATLNVNSRKVTQQLMLIQRDEPLLSPGVKLITGL</sequence>
<evidence type="ECO:0000313" key="1">
    <source>
        <dbReference type="EMBL" id="KAI2649417.1"/>
    </source>
</evidence>
<gene>
    <name evidence="1" type="ORF">H4Q32_015369</name>
</gene>
<organism evidence="1 2">
    <name type="scientific">Labeo rohita</name>
    <name type="common">Indian major carp</name>
    <name type="synonym">Cyprinus rohita</name>
    <dbReference type="NCBI Taxonomy" id="84645"/>
    <lineage>
        <taxon>Eukaryota</taxon>
        <taxon>Metazoa</taxon>
        <taxon>Chordata</taxon>
        <taxon>Craniata</taxon>
        <taxon>Vertebrata</taxon>
        <taxon>Euteleostomi</taxon>
        <taxon>Actinopterygii</taxon>
        <taxon>Neopterygii</taxon>
        <taxon>Teleostei</taxon>
        <taxon>Ostariophysi</taxon>
        <taxon>Cypriniformes</taxon>
        <taxon>Cyprinidae</taxon>
        <taxon>Labeoninae</taxon>
        <taxon>Labeonini</taxon>
        <taxon>Labeo</taxon>
    </lineage>
</organism>
<reference evidence="1 2" key="1">
    <citation type="submission" date="2022-01" db="EMBL/GenBank/DDBJ databases">
        <title>A high-quality chromosome-level genome assembly of rohu carp, Labeo rohita.</title>
        <authorList>
            <person name="Arick M.A. II"/>
            <person name="Hsu C.-Y."/>
            <person name="Magbanua Z."/>
            <person name="Pechanova O."/>
            <person name="Grover C."/>
            <person name="Miller E."/>
            <person name="Thrash A."/>
            <person name="Ezzel L."/>
            <person name="Alam S."/>
            <person name="Benzie J."/>
            <person name="Hamilton M."/>
            <person name="Karsi A."/>
            <person name="Lawrence M.L."/>
            <person name="Peterson D.G."/>
        </authorList>
    </citation>
    <scope>NUCLEOTIDE SEQUENCE [LARGE SCALE GENOMIC DNA]</scope>
    <source>
        <strain evidence="2">BAU-BD-2019</strain>
        <tissue evidence="1">Blood</tissue>
    </source>
</reference>
<dbReference type="InterPro" id="IPR013783">
    <property type="entry name" value="Ig-like_fold"/>
</dbReference>
<dbReference type="InterPro" id="IPR036179">
    <property type="entry name" value="Ig-like_dom_sf"/>
</dbReference>